<dbReference type="EMBL" id="FOJG01000001">
    <property type="protein sequence ID" value="SEW07450.1"/>
    <property type="molecule type" value="Genomic_DNA"/>
</dbReference>
<dbReference type="Pfam" id="PF26540">
    <property type="entry name" value="GcpE_C"/>
    <property type="match status" value="1"/>
</dbReference>
<dbReference type="AlphaFoldDB" id="A0A1I0P024"/>
<keyword evidence="2 8" id="KW-0479">Metal-binding</keyword>
<evidence type="ECO:0000256" key="5">
    <source>
        <dbReference type="ARBA" id="ARBA00023014"/>
    </source>
</evidence>
<dbReference type="SUPFAM" id="SSF56014">
    <property type="entry name" value="Nitrite and sulphite reductase 4Fe-4S domain-like"/>
    <property type="match status" value="1"/>
</dbReference>
<dbReference type="InterPro" id="IPR045854">
    <property type="entry name" value="NO2/SO3_Rdtase_4Fe4S_sf"/>
</dbReference>
<dbReference type="STRING" id="29529.SAMN04488122_0477"/>
<comment type="pathway">
    <text evidence="8">Isoprenoid biosynthesis; isopentenyl diphosphate biosynthesis via DXP pathway; isopentenyl diphosphate from 1-deoxy-D-xylulose 5-phosphate: step 5/6.</text>
</comment>
<keyword evidence="3 8" id="KW-0560">Oxidoreductase</keyword>
<name>A0A1I0P024_9BACT</name>
<dbReference type="GO" id="GO:0016114">
    <property type="term" value="P:terpenoid biosynthetic process"/>
    <property type="evidence" value="ECO:0007669"/>
    <property type="project" value="InterPro"/>
</dbReference>
<protein>
    <recommendedName>
        <fullName evidence="8">4-hydroxy-3-methylbut-2-en-1-yl diphosphate synthase (flavodoxin)</fullName>
        <ecNumber evidence="8">1.17.7.3</ecNumber>
    </recommendedName>
    <alternativeName>
        <fullName evidence="8">1-hydroxy-2-methyl-2-(E)-butenyl 4-diphosphate synthase</fullName>
    </alternativeName>
</protein>
<dbReference type="PIRSF" id="PIRSF037336">
    <property type="entry name" value="IspG_like"/>
    <property type="match status" value="1"/>
</dbReference>
<dbReference type="OrthoDB" id="9803214at2"/>
<feature type="binding site" evidence="8">
    <location>
        <position position="560"/>
    </location>
    <ligand>
        <name>[4Fe-4S] cluster</name>
        <dbReference type="ChEBI" id="CHEBI:49883"/>
    </ligand>
</feature>
<evidence type="ECO:0000256" key="7">
    <source>
        <dbReference type="ARBA" id="ARBA00051119"/>
    </source>
</evidence>
<dbReference type="EC" id="1.17.7.3" evidence="8"/>
<dbReference type="GO" id="GO:0051539">
    <property type="term" value="F:4 iron, 4 sulfur cluster binding"/>
    <property type="evidence" value="ECO:0007669"/>
    <property type="project" value="UniProtKB-UniRule"/>
</dbReference>
<feature type="binding site" evidence="8">
    <location>
        <position position="594"/>
    </location>
    <ligand>
        <name>[4Fe-4S] cluster</name>
        <dbReference type="ChEBI" id="CHEBI:49883"/>
    </ligand>
</feature>
<accession>A0A1I0P024</accession>
<keyword evidence="6 8" id="KW-0414">Isoprene biosynthesis</keyword>
<dbReference type="UniPathway" id="UPA00056">
    <property type="reaction ID" value="UER00096"/>
</dbReference>
<comment type="similarity">
    <text evidence="8">Belongs to the IspG family.</text>
</comment>
<sequence length="653" mass="72593">MQLYCNSLTEYKRLATLEVKVGDLIIGNFNPVRIQTMTTTDTMDTAATVAQTIRCIEAGAELVRITAPSKKEADNLLVIKNELRKQGYTTPLVADIHFTPNAAEIAARIVEKVRVNPGNYVDKKKFEQIDYTDSEYLEEIDRIRERFSPLVKICKEYGTAMRIGTNHGSLSDRIMSRYGDTPMGMVESAMEFLRIAEDLQYRNIVLSMKASNPQVMVQAYRLLVQTMEQELGHCYPLHLGVTEAGDGEDGRIKSAIGIGALLEDGVGDTIRVSLTEDPEFELPVCKDIVKRYTNRNDYTAIPPVSNVPYSPFEYKRRESSAVENTGEKQVPVVVADYSRAENIRPEDLNAIGYHYDEPSDKWNIGDAAADYIYTGKQLPAFGLPGTLRMVIDADYWQSLTDKHELVPYFDARHYVTACEQKETGRINFVQFDGNHLDTEAHEQLLLQLANPATAASTVLIATATGSNAMAAIRRLFILLLEKNIQVPVIIHSVSNQPSADEHLIHHATEAGALLLDGFGDGIWLTNEEATGNQYNTLNNIAFGILQATRTRISKTEYISCPSCGRTLFDLQETTARIRAVTHHLKGVKIAIMGCIVNGPGEMADADFGYVGSGVGKITLYRGKEIVKRGLNSDVAVNELINLIRENGMWVEKN</sequence>
<dbReference type="PANTHER" id="PTHR30454">
    <property type="entry name" value="4-HYDROXY-3-METHYLBUT-2-EN-1-YL DIPHOSPHATE SYNTHASE"/>
    <property type="match status" value="1"/>
</dbReference>
<gene>
    <name evidence="8" type="primary">ispG</name>
    <name evidence="11" type="ORF">SAMN04488122_0477</name>
</gene>
<dbReference type="PANTHER" id="PTHR30454:SF0">
    <property type="entry name" value="4-HYDROXY-3-METHYLBUT-2-EN-1-YL DIPHOSPHATE SYNTHASE (FERREDOXIN), CHLOROPLASTIC"/>
    <property type="match status" value="1"/>
</dbReference>
<evidence type="ECO:0000259" key="9">
    <source>
        <dbReference type="Pfam" id="PF04551"/>
    </source>
</evidence>
<dbReference type="FunFam" id="3.20.20.20:FF:000005">
    <property type="entry name" value="4-hydroxy-3-methylbut-2-en-1-yl diphosphate synthase (flavodoxin)"/>
    <property type="match status" value="1"/>
</dbReference>
<dbReference type="Gene3D" id="3.30.413.10">
    <property type="entry name" value="Sulfite Reductase Hemoprotein, domain 1"/>
    <property type="match status" value="1"/>
</dbReference>
<evidence type="ECO:0000313" key="12">
    <source>
        <dbReference type="Proteomes" id="UP000199310"/>
    </source>
</evidence>
<proteinExistence type="inferred from homology"/>
<evidence type="ECO:0000256" key="4">
    <source>
        <dbReference type="ARBA" id="ARBA00023004"/>
    </source>
</evidence>
<feature type="binding site" evidence="8">
    <location>
        <position position="601"/>
    </location>
    <ligand>
        <name>[4Fe-4S] cluster</name>
        <dbReference type="ChEBI" id="CHEBI:49883"/>
    </ligand>
</feature>
<evidence type="ECO:0000313" key="11">
    <source>
        <dbReference type="EMBL" id="SEW07450.1"/>
    </source>
</evidence>
<dbReference type="InterPro" id="IPR017178">
    <property type="entry name" value="IspG_atypical"/>
</dbReference>
<keyword evidence="5 8" id="KW-0411">Iron-sulfur</keyword>
<evidence type="ECO:0000256" key="8">
    <source>
        <dbReference type="HAMAP-Rule" id="MF_00159"/>
    </source>
</evidence>
<dbReference type="GO" id="GO:0005506">
    <property type="term" value="F:iron ion binding"/>
    <property type="evidence" value="ECO:0007669"/>
    <property type="project" value="InterPro"/>
</dbReference>
<dbReference type="Pfam" id="PF04551">
    <property type="entry name" value="GcpE"/>
    <property type="match status" value="1"/>
</dbReference>
<feature type="domain" description="IspG C-terminal" evidence="10">
    <location>
        <begin position="556"/>
        <end position="644"/>
    </location>
</feature>
<dbReference type="Gene3D" id="3.20.20.20">
    <property type="entry name" value="Dihydropteroate synthase-like"/>
    <property type="match status" value="1"/>
</dbReference>
<dbReference type="RefSeq" id="WP_089890051.1">
    <property type="nucleotide sequence ID" value="NZ_FOJG01000001.1"/>
</dbReference>
<reference evidence="12" key="1">
    <citation type="submission" date="2016-10" db="EMBL/GenBank/DDBJ databases">
        <authorList>
            <person name="Varghese N."/>
            <person name="Submissions S."/>
        </authorList>
    </citation>
    <scope>NUCLEOTIDE SEQUENCE [LARGE SCALE GENOMIC DNA]</scope>
    <source>
        <strain evidence="12">DSM 3695</strain>
    </source>
</reference>
<evidence type="ECO:0000256" key="6">
    <source>
        <dbReference type="ARBA" id="ARBA00023229"/>
    </source>
</evidence>
<dbReference type="GO" id="GO:0019288">
    <property type="term" value="P:isopentenyl diphosphate biosynthetic process, methylerythritol 4-phosphate pathway"/>
    <property type="evidence" value="ECO:0007669"/>
    <property type="project" value="UniProtKB-UniRule"/>
</dbReference>
<evidence type="ECO:0000256" key="1">
    <source>
        <dbReference type="ARBA" id="ARBA00022485"/>
    </source>
</evidence>
<dbReference type="FunFam" id="3.30.413.10:FF:000006">
    <property type="entry name" value="4-hydroxy-3-methylbut-2-en-1-yl diphosphate synthase (flavodoxin)"/>
    <property type="match status" value="1"/>
</dbReference>
<keyword evidence="12" id="KW-1185">Reference proteome</keyword>
<dbReference type="GO" id="GO:0141197">
    <property type="term" value="F:4-hydroxy-3-methylbut-2-enyl-diphosphate synthase activity (flavodoxin)"/>
    <property type="evidence" value="ECO:0007669"/>
    <property type="project" value="UniProtKB-EC"/>
</dbReference>
<organism evidence="11 12">
    <name type="scientific">Chitinophaga arvensicola</name>
    <dbReference type="NCBI Taxonomy" id="29529"/>
    <lineage>
        <taxon>Bacteria</taxon>
        <taxon>Pseudomonadati</taxon>
        <taxon>Bacteroidota</taxon>
        <taxon>Chitinophagia</taxon>
        <taxon>Chitinophagales</taxon>
        <taxon>Chitinophagaceae</taxon>
        <taxon>Chitinophaga</taxon>
    </lineage>
</organism>
<dbReference type="GO" id="GO:0046429">
    <property type="term" value="F:4-hydroxy-3-methylbut-2-en-1-yl diphosphate synthase activity (ferredoxin)"/>
    <property type="evidence" value="ECO:0007669"/>
    <property type="project" value="UniProtKB-UniRule"/>
</dbReference>
<comment type="function">
    <text evidence="8">Converts 2C-methyl-D-erythritol 2,4-cyclodiphosphate (ME-2,4cPP) into 1-hydroxy-2-methyl-2-(E)-butenyl 4-diphosphate.</text>
</comment>
<keyword evidence="4 8" id="KW-0408">Iron</keyword>
<dbReference type="InterPro" id="IPR058578">
    <property type="entry name" value="IspG_TIM"/>
</dbReference>
<evidence type="ECO:0000256" key="3">
    <source>
        <dbReference type="ARBA" id="ARBA00023002"/>
    </source>
</evidence>
<dbReference type="Proteomes" id="UP000199310">
    <property type="component" value="Unassembled WGS sequence"/>
</dbReference>
<feature type="binding site" evidence="8">
    <location>
        <position position="563"/>
    </location>
    <ligand>
        <name>[4Fe-4S] cluster</name>
        <dbReference type="ChEBI" id="CHEBI:49883"/>
    </ligand>
</feature>
<evidence type="ECO:0000259" key="10">
    <source>
        <dbReference type="Pfam" id="PF26540"/>
    </source>
</evidence>
<comment type="cofactor">
    <cofactor evidence="8">
        <name>[4Fe-4S] cluster</name>
        <dbReference type="ChEBI" id="CHEBI:49883"/>
    </cofactor>
    <text evidence="8">Binds 1 [4Fe-4S] cluster.</text>
</comment>
<keyword evidence="1 8" id="KW-0004">4Fe-4S</keyword>
<feature type="domain" description="IspG TIM-barrel" evidence="9">
    <location>
        <begin position="16"/>
        <end position="286"/>
    </location>
</feature>
<evidence type="ECO:0000256" key="2">
    <source>
        <dbReference type="ARBA" id="ARBA00022723"/>
    </source>
</evidence>
<dbReference type="HAMAP" id="MF_00159">
    <property type="entry name" value="IspG"/>
    <property type="match status" value="1"/>
</dbReference>
<dbReference type="InterPro" id="IPR004588">
    <property type="entry name" value="IspG_bac-typ"/>
</dbReference>
<comment type="catalytic activity">
    <reaction evidence="7">
        <text>(2E)-4-hydroxy-3-methylbut-2-enyl diphosphate + 2 oxidized [2Fe-2S]-[ferredoxin] + H2O = 2-C-methyl-D-erythritol 2,4-cyclic diphosphate + 2 reduced [2Fe-2S]-[ferredoxin] + H(+)</text>
        <dbReference type="Rhea" id="RHEA:26119"/>
        <dbReference type="Rhea" id="RHEA-COMP:10000"/>
        <dbReference type="Rhea" id="RHEA-COMP:10001"/>
        <dbReference type="ChEBI" id="CHEBI:15377"/>
        <dbReference type="ChEBI" id="CHEBI:15378"/>
        <dbReference type="ChEBI" id="CHEBI:33737"/>
        <dbReference type="ChEBI" id="CHEBI:33738"/>
        <dbReference type="ChEBI" id="CHEBI:58483"/>
        <dbReference type="ChEBI" id="CHEBI:128753"/>
        <dbReference type="EC" id="1.17.7.1"/>
    </reaction>
</comment>
<dbReference type="NCBIfam" id="TIGR00612">
    <property type="entry name" value="ispG_gcpE"/>
    <property type="match status" value="1"/>
</dbReference>
<dbReference type="InterPro" id="IPR011005">
    <property type="entry name" value="Dihydropteroate_synth-like_sf"/>
</dbReference>
<comment type="catalytic activity">
    <reaction evidence="8">
        <text>(2E)-4-hydroxy-3-methylbut-2-enyl diphosphate + oxidized [flavodoxin] + H2O + 2 H(+) = 2-C-methyl-D-erythritol 2,4-cyclic diphosphate + reduced [flavodoxin]</text>
        <dbReference type="Rhea" id="RHEA:43604"/>
        <dbReference type="Rhea" id="RHEA-COMP:10622"/>
        <dbReference type="Rhea" id="RHEA-COMP:10623"/>
        <dbReference type="ChEBI" id="CHEBI:15377"/>
        <dbReference type="ChEBI" id="CHEBI:15378"/>
        <dbReference type="ChEBI" id="CHEBI:57618"/>
        <dbReference type="ChEBI" id="CHEBI:58210"/>
        <dbReference type="ChEBI" id="CHEBI:58483"/>
        <dbReference type="ChEBI" id="CHEBI:128753"/>
        <dbReference type="EC" id="1.17.7.3"/>
    </reaction>
</comment>
<dbReference type="InterPro" id="IPR058579">
    <property type="entry name" value="IspG_C"/>
</dbReference>